<comment type="subcellular location">
    <subcellularLocation>
        <location evidence="12">Cytoplasm</location>
    </subcellularLocation>
</comment>
<feature type="active site" description="Proton acceptor" evidence="12">
    <location>
        <position position="208"/>
    </location>
</feature>
<keyword evidence="12" id="KW-0963">Cytoplasm</keyword>
<dbReference type="Gene3D" id="3.40.50.450">
    <property type="match status" value="1"/>
</dbReference>
<gene>
    <name evidence="12" type="primary">pfkA</name>
    <name evidence="14" type="ORF">MAG551_01660</name>
</gene>
<evidence type="ECO:0000313" key="15">
    <source>
        <dbReference type="Proteomes" id="UP000722750"/>
    </source>
</evidence>
<dbReference type="PIRSF" id="PIRSF000534">
    <property type="entry name" value="PPi_PFK_TP0108"/>
    <property type="match status" value="1"/>
</dbReference>
<dbReference type="HAMAP" id="MF_01981">
    <property type="entry name" value="Phosphofructokinase_II_X"/>
    <property type="match status" value="1"/>
</dbReference>
<keyword evidence="7 12" id="KW-0067">ATP-binding</keyword>
<feature type="binding site" evidence="12">
    <location>
        <begin position="359"/>
        <end position="362"/>
    </location>
    <ligand>
        <name>substrate</name>
    </ligand>
</feature>
<dbReference type="EC" id="2.7.1.11" evidence="12"/>
<name>A0A942A2R0_9BACT</name>
<evidence type="ECO:0000256" key="3">
    <source>
        <dbReference type="ARBA" id="ARBA00022679"/>
    </source>
</evidence>
<feature type="binding site" evidence="12">
    <location>
        <position position="307"/>
    </location>
    <ligand>
        <name>substrate</name>
    </ligand>
</feature>
<accession>A0A942A2R0</accession>
<evidence type="ECO:0000256" key="8">
    <source>
        <dbReference type="ARBA" id="ARBA00022842"/>
    </source>
</evidence>
<keyword evidence="9 12" id="KW-0324">Glycolysis</keyword>
<proteinExistence type="inferred from homology"/>
<dbReference type="GO" id="GO:0046872">
    <property type="term" value="F:metal ion binding"/>
    <property type="evidence" value="ECO:0007669"/>
    <property type="project" value="UniProtKB-KW"/>
</dbReference>
<keyword evidence="4 12" id="KW-0479">Metal-binding</keyword>
<dbReference type="InterPro" id="IPR035966">
    <property type="entry name" value="PKF_sf"/>
</dbReference>
<comment type="catalytic activity">
    <reaction evidence="11">
        <text>beta-D-fructose 6-phosphate + diphosphate = beta-D-fructose 1,6-bisphosphate + phosphate + H(+)</text>
        <dbReference type="Rhea" id="RHEA:13613"/>
        <dbReference type="ChEBI" id="CHEBI:15378"/>
        <dbReference type="ChEBI" id="CHEBI:32966"/>
        <dbReference type="ChEBI" id="CHEBI:33019"/>
        <dbReference type="ChEBI" id="CHEBI:43474"/>
        <dbReference type="ChEBI" id="CHEBI:57634"/>
        <dbReference type="EC" id="2.7.1.90"/>
    </reaction>
</comment>
<dbReference type="PRINTS" id="PR00476">
    <property type="entry name" value="PHFRCTKINASE"/>
</dbReference>
<evidence type="ECO:0000256" key="4">
    <source>
        <dbReference type="ARBA" id="ARBA00022723"/>
    </source>
</evidence>
<dbReference type="SUPFAM" id="SSF53784">
    <property type="entry name" value="Phosphofructokinase"/>
    <property type="match status" value="1"/>
</dbReference>
<comment type="cofactor">
    <cofactor evidence="1 12">
        <name>Mg(2+)</name>
        <dbReference type="ChEBI" id="CHEBI:18420"/>
    </cofactor>
</comment>
<feature type="site" description="Important for substrate specificity; cannot use PPi as phosphoryl donor" evidence="12">
    <location>
        <position position="179"/>
    </location>
</feature>
<evidence type="ECO:0000256" key="9">
    <source>
        <dbReference type="ARBA" id="ARBA00023152"/>
    </source>
</evidence>
<dbReference type="EMBL" id="JAANXD010000070">
    <property type="protein sequence ID" value="MBS1258601.1"/>
    <property type="molecule type" value="Genomic_DNA"/>
</dbReference>
<reference evidence="14" key="1">
    <citation type="journal article" date="2021" name="ISME J.">
        <title>Fine-scale metabolic discontinuity in a stratified prokaryote microbiome of a Red Sea deep halocline.</title>
        <authorList>
            <person name="Michoud G."/>
            <person name="Ngugi D.K."/>
            <person name="Barozzi A."/>
            <person name="Merlino G."/>
            <person name="Calleja M.L."/>
            <person name="Delgado-Huertas A."/>
            <person name="Moran X.A.G."/>
            <person name="Daffonchio D."/>
        </authorList>
    </citation>
    <scope>NUCLEOTIDE SEQUENCE</scope>
    <source>
        <strain evidence="14">SuakinDeep_MAG55_1</strain>
    </source>
</reference>
<evidence type="ECO:0000256" key="5">
    <source>
        <dbReference type="ARBA" id="ARBA00022741"/>
    </source>
</evidence>
<feature type="binding site" evidence="12">
    <location>
        <begin position="251"/>
        <end position="253"/>
    </location>
    <ligand>
        <name>substrate</name>
    </ligand>
</feature>
<dbReference type="Pfam" id="PF00365">
    <property type="entry name" value="PFK"/>
    <property type="match status" value="1"/>
</dbReference>
<dbReference type="InterPro" id="IPR012004">
    <property type="entry name" value="PyroP-dep_PFK_TP0108"/>
</dbReference>
<sequence length="444" mass="49127">MKEPDFSISVLGEPTIQMSVISEKQDVWNTSYVGDDQYVLYDIAVTNGKSEAGIDRSSLIEKAGPRGKVYFEPAKVHAGVVTCGGLCPGLNDVIRAIVMTLWYRYNAKQISGFRYGYRGFLSKFNLPVMELTPDVVTKIHRLGGTILGTSRGYGDCIEEKVDTLERLNINMLFAIGGDGTQKGALDISDEAEKRGLKIAVIGIPKTIDNDLNFVQKSFGFQTAVSRAVDAVDSAHVEAHDAINGIGIVKVMGRESGFIAAHTAMAINDVNYVLIPEVRFDLDGENGLLANLERRLEQRNHAVILVAEGAGQEYMEDSRTSDASGNIQFNDIGVYLKERIREYFKKKEIEINMKHIDPSYMIRSAPANPNDSTYCARLGAHAVHADMAGKTGMIISLIHSQFVHVPIRLAISSRKRIDPHKELWRDVTEATGQPLLLQERRKKPC</sequence>
<feature type="binding site" evidence="12">
    <location>
        <position position="85"/>
    </location>
    <ligand>
        <name>ATP</name>
        <dbReference type="ChEBI" id="CHEBI:30616"/>
    </ligand>
</feature>
<protein>
    <recommendedName>
        <fullName evidence="12">ATP-dependent 6-phosphofructokinase</fullName>
        <shortName evidence="12">ATP-PFK</shortName>
        <shortName evidence="12">Phosphofructokinase</shortName>
        <ecNumber evidence="12">2.7.1.11</ecNumber>
    </recommendedName>
    <alternativeName>
        <fullName evidence="12">Phosphohexokinase</fullName>
    </alternativeName>
</protein>
<dbReference type="GO" id="GO:0047334">
    <property type="term" value="F:diphosphate-fructose-6-phosphate 1-phosphotransferase activity"/>
    <property type="evidence" value="ECO:0007669"/>
    <property type="project" value="UniProtKB-EC"/>
</dbReference>
<dbReference type="GO" id="GO:0006002">
    <property type="term" value="P:fructose 6-phosphate metabolic process"/>
    <property type="evidence" value="ECO:0007669"/>
    <property type="project" value="InterPro"/>
</dbReference>
<dbReference type="GO" id="GO:0005737">
    <property type="term" value="C:cytoplasm"/>
    <property type="evidence" value="ECO:0007669"/>
    <property type="project" value="UniProtKB-SubCell"/>
</dbReference>
<dbReference type="NCBIfam" id="NF005301">
    <property type="entry name" value="PRK06830.1"/>
    <property type="match status" value="1"/>
</dbReference>
<comment type="similarity">
    <text evidence="12">Belongs to the phosphofructokinase type A (PFKA) family. PPi-dependent PFK group II subfamily. Atypical ATP-dependent clade 'X' sub-subfamily.</text>
</comment>
<comment type="subunit">
    <text evidence="12">Homodimer.</text>
</comment>
<evidence type="ECO:0000256" key="2">
    <source>
        <dbReference type="ARBA" id="ARBA00003138"/>
    </source>
</evidence>
<dbReference type="GO" id="GO:0003872">
    <property type="term" value="F:6-phosphofructokinase activity"/>
    <property type="evidence" value="ECO:0007669"/>
    <property type="project" value="UniProtKB-UniRule"/>
</dbReference>
<feature type="binding site" evidence="12">
    <location>
        <position position="178"/>
    </location>
    <ligand>
        <name>Mg(2+)</name>
        <dbReference type="ChEBI" id="CHEBI:18420"/>
        <note>catalytic</note>
    </ligand>
</feature>
<dbReference type="InterPro" id="IPR022953">
    <property type="entry name" value="ATP_PFK"/>
</dbReference>
<evidence type="ECO:0000256" key="11">
    <source>
        <dbReference type="ARBA" id="ARBA00048072"/>
    </source>
</evidence>
<evidence type="ECO:0000256" key="12">
    <source>
        <dbReference type="HAMAP-Rule" id="MF_01981"/>
    </source>
</evidence>
<dbReference type="InterPro" id="IPR000023">
    <property type="entry name" value="Phosphofructokinase_dom"/>
</dbReference>
<dbReference type="AlphaFoldDB" id="A0A942A2R0"/>
<evidence type="ECO:0000313" key="14">
    <source>
        <dbReference type="EMBL" id="MBS1258601.1"/>
    </source>
</evidence>
<keyword evidence="3 12" id="KW-0808">Transferase</keyword>
<feature type="binding site" evidence="12">
    <location>
        <begin position="177"/>
        <end position="180"/>
    </location>
    <ligand>
        <name>ATP</name>
        <dbReference type="ChEBI" id="CHEBI:30616"/>
    </ligand>
</feature>
<evidence type="ECO:0000256" key="1">
    <source>
        <dbReference type="ARBA" id="ARBA00001946"/>
    </source>
</evidence>
<comment type="pathway">
    <text evidence="12">Carbohydrate degradation; glycolysis; D-glyceraldehyde 3-phosphate and glycerone phosphate from D-glucose: step 3/4.</text>
</comment>
<dbReference type="InterPro" id="IPR050929">
    <property type="entry name" value="PFKA"/>
</dbReference>
<comment type="catalytic activity">
    <reaction evidence="10 12">
        <text>beta-D-fructose 6-phosphate + ATP = beta-D-fructose 1,6-bisphosphate + ADP + H(+)</text>
        <dbReference type="Rhea" id="RHEA:16109"/>
        <dbReference type="ChEBI" id="CHEBI:15378"/>
        <dbReference type="ChEBI" id="CHEBI:30616"/>
        <dbReference type="ChEBI" id="CHEBI:32966"/>
        <dbReference type="ChEBI" id="CHEBI:57634"/>
        <dbReference type="ChEBI" id="CHEBI:456216"/>
        <dbReference type="EC" id="2.7.1.11"/>
    </reaction>
</comment>
<evidence type="ECO:0000256" key="7">
    <source>
        <dbReference type="ARBA" id="ARBA00022840"/>
    </source>
</evidence>
<keyword evidence="5 12" id="KW-0547">Nucleotide-binding</keyword>
<evidence type="ECO:0000259" key="13">
    <source>
        <dbReference type="Pfam" id="PF00365"/>
    </source>
</evidence>
<keyword evidence="6 12" id="KW-0418">Kinase</keyword>
<organism evidence="14 15">
    <name type="scientific">Candidatus Scalindua arabica</name>
    <dbReference type="NCBI Taxonomy" id="1127984"/>
    <lineage>
        <taxon>Bacteria</taxon>
        <taxon>Pseudomonadati</taxon>
        <taxon>Planctomycetota</taxon>
        <taxon>Candidatus Brocadiia</taxon>
        <taxon>Candidatus Brocadiales</taxon>
        <taxon>Candidatus Scalinduaceae</taxon>
        <taxon>Candidatus Scalindua</taxon>
    </lineage>
</organism>
<comment type="caution">
    <text evidence="14">The sequence shown here is derived from an EMBL/GenBank/DDBJ whole genome shotgun (WGS) entry which is preliminary data.</text>
</comment>
<comment type="function">
    <text evidence="2">Catalyzes the phosphorylation of D-fructose 6-phosphate, the first committing step of glycolysis. Uses inorganic phosphate (PPi) as phosphoryl donor instead of ATP like common ATP-dependent phosphofructokinases (ATP-PFKs), which renders the reaction reversible, and can thus function both in glycolysis and gluconeogenesis. Consistently, PPi-PFK can replace the enzymes of both the forward (ATP-PFK) and reverse (fructose-bisphosphatase (FBPase)) reactions.</text>
</comment>
<feature type="binding site" evidence="12">
    <location>
        <begin position="151"/>
        <end position="152"/>
    </location>
    <ligand>
        <name>ATP</name>
        <dbReference type="ChEBI" id="CHEBI:30616"/>
    </ligand>
</feature>
<feature type="domain" description="Phosphofructokinase" evidence="13">
    <location>
        <begin position="78"/>
        <end position="383"/>
    </location>
</feature>
<dbReference type="FunFam" id="3.40.50.450:FF:000002">
    <property type="entry name" value="ATP-dependent 6-phosphofructokinase"/>
    <property type="match status" value="1"/>
</dbReference>
<comment type="function">
    <text evidence="12">Catalyzes the phosphorylation of D-fructose 6-phosphate to fructose 1,6-bisphosphate by ATP, the first committing step of glycolysis.</text>
</comment>
<dbReference type="GO" id="GO:0005524">
    <property type="term" value="F:ATP binding"/>
    <property type="evidence" value="ECO:0007669"/>
    <property type="project" value="UniProtKB-KW"/>
</dbReference>
<keyword evidence="8 12" id="KW-0460">Magnesium</keyword>
<dbReference type="Proteomes" id="UP000722750">
    <property type="component" value="Unassembled WGS sequence"/>
</dbReference>
<evidence type="ECO:0000256" key="10">
    <source>
        <dbReference type="ARBA" id="ARBA00048070"/>
    </source>
</evidence>
<feature type="binding site" evidence="12">
    <location>
        <begin position="206"/>
        <end position="208"/>
    </location>
    <ligand>
        <name>substrate</name>
    </ligand>
</feature>
<evidence type="ECO:0000256" key="6">
    <source>
        <dbReference type="ARBA" id="ARBA00022777"/>
    </source>
</evidence>
<dbReference type="PANTHER" id="PTHR45770">
    <property type="entry name" value="ATP-DEPENDENT 6-PHOSPHOFRUCTOKINASE 1"/>
    <property type="match status" value="1"/>
</dbReference>